<keyword evidence="3" id="KW-1185">Reference proteome</keyword>
<dbReference type="Ensembl" id="ENSOKIT00005063607.1">
    <property type="protein sequence ID" value="ENSOKIP00005059826.1"/>
    <property type="gene ID" value="ENSOKIG00005025668.1"/>
</dbReference>
<sequence>MAAAVANPALTHQECAMLSPREKEVLSKYEFLIRHSWSGHLELIDITGRRDMSSLQDYFLEITGSRTVSFLFESFCGRHNSGRLDYQQRRDGLQGGGEGPRSVVSGK</sequence>
<dbReference type="Proteomes" id="UP000694557">
    <property type="component" value="Unassembled WGS sequence"/>
</dbReference>
<protein>
    <submittedName>
        <fullName evidence="2">Uncharacterized protein</fullName>
    </submittedName>
</protein>
<organism evidence="2 3">
    <name type="scientific">Oncorhynchus kisutch</name>
    <name type="common">Coho salmon</name>
    <name type="synonym">Salmo kisutch</name>
    <dbReference type="NCBI Taxonomy" id="8019"/>
    <lineage>
        <taxon>Eukaryota</taxon>
        <taxon>Metazoa</taxon>
        <taxon>Chordata</taxon>
        <taxon>Craniata</taxon>
        <taxon>Vertebrata</taxon>
        <taxon>Euteleostomi</taxon>
        <taxon>Actinopterygii</taxon>
        <taxon>Neopterygii</taxon>
        <taxon>Teleostei</taxon>
        <taxon>Protacanthopterygii</taxon>
        <taxon>Salmoniformes</taxon>
        <taxon>Salmonidae</taxon>
        <taxon>Salmoninae</taxon>
        <taxon>Oncorhynchus</taxon>
    </lineage>
</organism>
<accession>A0A8C7HKC5</accession>
<dbReference type="AlphaFoldDB" id="A0A8C7HKC5"/>
<evidence type="ECO:0000313" key="2">
    <source>
        <dbReference type="Ensembl" id="ENSOKIP00005059826.1"/>
    </source>
</evidence>
<dbReference type="GeneTree" id="ENSGT01010000230123"/>
<proteinExistence type="predicted"/>
<reference evidence="2" key="1">
    <citation type="submission" date="2025-08" db="UniProtKB">
        <authorList>
            <consortium name="Ensembl"/>
        </authorList>
    </citation>
    <scope>IDENTIFICATION</scope>
</reference>
<name>A0A8C7HKC5_ONCKI</name>
<evidence type="ECO:0000256" key="1">
    <source>
        <dbReference type="SAM" id="MobiDB-lite"/>
    </source>
</evidence>
<evidence type="ECO:0000313" key="3">
    <source>
        <dbReference type="Proteomes" id="UP000694557"/>
    </source>
</evidence>
<feature type="region of interest" description="Disordered" evidence="1">
    <location>
        <begin position="87"/>
        <end position="107"/>
    </location>
</feature>
<reference evidence="2" key="2">
    <citation type="submission" date="2025-09" db="UniProtKB">
        <authorList>
            <consortium name="Ensembl"/>
        </authorList>
    </citation>
    <scope>IDENTIFICATION</scope>
</reference>